<dbReference type="PANTHER" id="PTHR47534">
    <property type="entry name" value="YALI0E05731P"/>
    <property type="match status" value="1"/>
</dbReference>
<keyword evidence="4" id="KW-1185">Reference proteome</keyword>
<dbReference type="SUPFAM" id="SSF51735">
    <property type="entry name" value="NAD(P)-binding Rossmann-fold domains"/>
    <property type="match status" value="1"/>
</dbReference>
<keyword evidence="1" id="KW-0560">Oxidoreductase</keyword>
<sequence>MPPNAAAALTKVSLVGQNKTAVVVGGTLGIGAAVARLLAKLGCKRIIISGRDEKRGTAMLETMKKLAPADSRLEVAFVRGDLSDTKGMRAAASALRAAAGAAGIDYLIMTQNGVPKGFIVPNANGHDTGFAIQALSRVALSYLIMKQGGLAPNAVLMSIANQGSSLDDLSVDDLSLKVRAAAGESQTALFMNQSKRDSTVLDSFIEEFNTRYPAYRHFHLWPGLVNTENFTYDELPGYIKYAMWLGMKLIGTTPDQYAALPVYILTSPDAQETLGPGMYFDYKLNPGKLGKWPSDVKNRKALWPVLMEIIGEEGSEQAVSGGEKKERRRHAESVAM</sequence>
<dbReference type="EMBL" id="JARJCM010000040">
    <property type="protein sequence ID" value="KAJ7036957.1"/>
    <property type="molecule type" value="Genomic_DNA"/>
</dbReference>
<accession>A0AAD6T467</accession>
<feature type="compositionally biased region" description="Basic and acidic residues" evidence="2">
    <location>
        <begin position="322"/>
        <end position="336"/>
    </location>
</feature>
<dbReference type="InterPro" id="IPR052228">
    <property type="entry name" value="Sec_Metab_Biosynth_Oxidored"/>
</dbReference>
<gene>
    <name evidence="3" type="ORF">C8F04DRAFT_1093927</name>
</gene>
<dbReference type="InterPro" id="IPR036291">
    <property type="entry name" value="NAD(P)-bd_dom_sf"/>
</dbReference>
<name>A0AAD6T467_9AGAR</name>
<dbReference type="Pfam" id="PF00106">
    <property type="entry name" value="adh_short"/>
    <property type="match status" value="1"/>
</dbReference>
<evidence type="ECO:0000313" key="4">
    <source>
        <dbReference type="Proteomes" id="UP001218188"/>
    </source>
</evidence>
<evidence type="ECO:0000256" key="1">
    <source>
        <dbReference type="ARBA" id="ARBA00023002"/>
    </source>
</evidence>
<proteinExistence type="predicted"/>
<organism evidence="3 4">
    <name type="scientific">Mycena alexandri</name>
    <dbReference type="NCBI Taxonomy" id="1745969"/>
    <lineage>
        <taxon>Eukaryota</taxon>
        <taxon>Fungi</taxon>
        <taxon>Dikarya</taxon>
        <taxon>Basidiomycota</taxon>
        <taxon>Agaricomycotina</taxon>
        <taxon>Agaricomycetes</taxon>
        <taxon>Agaricomycetidae</taxon>
        <taxon>Agaricales</taxon>
        <taxon>Marasmiineae</taxon>
        <taxon>Mycenaceae</taxon>
        <taxon>Mycena</taxon>
    </lineage>
</organism>
<dbReference type="Gene3D" id="3.40.50.720">
    <property type="entry name" value="NAD(P)-binding Rossmann-like Domain"/>
    <property type="match status" value="1"/>
</dbReference>
<dbReference type="PANTHER" id="PTHR47534:SF3">
    <property type="entry name" value="ALCOHOL DEHYDROGENASE-LIKE C-TERMINAL DOMAIN-CONTAINING PROTEIN"/>
    <property type="match status" value="1"/>
</dbReference>
<protein>
    <submittedName>
        <fullName evidence="3">Uncharacterized protein</fullName>
    </submittedName>
</protein>
<dbReference type="AlphaFoldDB" id="A0AAD6T467"/>
<dbReference type="GO" id="GO:0016491">
    <property type="term" value="F:oxidoreductase activity"/>
    <property type="evidence" value="ECO:0007669"/>
    <property type="project" value="UniProtKB-KW"/>
</dbReference>
<dbReference type="InterPro" id="IPR002347">
    <property type="entry name" value="SDR_fam"/>
</dbReference>
<feature type="region of interest" description="Disordered" evidence="2">
    <location>
        <begin position="316"/>
        <end position="336"/>
    </location>
</feature>
<reference evidence="3" key="1">
    <citation type="submission" date="2023-03" db="EMBL/GenBank/DDBJ databases">
        <title>Massive genome expansion in bonnet fungi (Mycena s.s.) driven by repeated elements and novel gene families across ecological guilds.</title>
        <authorList>
            <consortium name="Lawrence Berkeley National Laboratory"/>
            <person name="Harder C.B."/>
            <person name="Miyauchi S."/>
            <person name="Viragh M."/>
            <person name="Kuo A."/>
            <person name="Thoen E."/>
            <person name="Andreopoulos B."/>
            <person name="Lu D."/>
            <person name="Skrede I."/>
            <person name="Drula E."/>
            <person name="Henrissat B."/>
            <person name="Morin E."/>
            <person name="Kohler A."/>
            <person name="Barry K."/>
            <person name="LaButti K."/>
            <person name="Morin E."/>
            <person name="Salamov A."/>
            <person name="Lipzen A."/>
            <person name="Mereny Z."/>
            <person name="Hegedus B."/>
            <person name="Baldrian P."/>
            <person name="Stursova M."/>
            <person name="Weitz H."/>
            <person name="Taylor A."/>
            <person name="Grigoriev I.V."/>
            <person name="Nagy L.G."/>
            <person name="Martin F."/>
            <person name="Kauserud H."/>
        </authorList>
    </citation>
    <scope>NUCLEOTIDE SEQUENCE</scope>
    <source>
        <strain evidence="3">CBHHK200</strain>
    </source>
</reference>
<dbReference type="Proteomes" id="UP001218188">
    <property type="component" value="Unassembled WGS sequence"/>
</dbReference>
<evidence type="ECO:0000256" key="2">
    <source>
        <dbReference type="SAM" id="MobiDB-lite"/>
    </source>
</evidence>
<comment type="caution">
    <text evidence="3">The sequence shown here is derived from an EMBL/GenBank/DDBJ whole genome shotgun (WGS) entry which is preliminary data.</text>
</comment>
<evidence type="ECO:0000313" key="3">
    <source>
        <dbReference type="EMBL" id="KAJ7036957.1"/>
    </source>
</evidence>